<dbReference type="EMBL" id="CADIKL010000040">
    <property type="protein sequence ID" value="CAB3803408.1"/>
    <property type="molecule type" value="Genomic_DNA"/>
</dbReference>
<feature type="domain" description="Pvc16 N-terminal" evidence="1">
    <location>
        <begin position="10"/>
        <end position="191"/>
    </location>
</feature>
<accession>A0A6J5GRM4</accession>
<keyword evidence="3" id="KW-1185">Reference proteome</keyword>
<dbReference type="RefSeq" id="WP_175197599.1">
    <property type="nucleotide sequence ID" value="NZ_CADIKL010000040.1"/>
</dbReference>
<reference evidence="2 3" key="1">
    <citation type="submission" date="2020-04" db="EMBL/GenBank/DDBJ databases">
        <authorList>
            <person name="De Canck E."/>
        </authorList>
    </citation>
    <scope>NUCLEOTIDE SEQUENCE [LARGE SCALE GENOMIC DNA]</scope>
    <source>
        <strain evidence="2 3">LMG 28688</strain>
    </source>
</reference>
<proteinExistence type="predicted"/>
<dbReference type="InterPro" id="IPR025351">
    <property type="entry name" value="Pvc16_N"/>
</dbReference>
<gene>
    <name evidence="2" type="ORF">LMG28688_05782</name>
</gene>
<evidence type="ECO:0000313" key="2">
    <source>
        <dbReference type="EMBL" id="CAB3803408.1"/>
    </source>
</evidence>
<name>A0A6J5GRM4_9BURK</name>
<organism evidence="2 3">
    <name type="scientific">Paraburkholderia caffeinitolerans</name>
    <dbReference type="NCBI Taxonomy" id="1723730"/>
    <lineage>
        <taxon>Bacteria</taxon>
        <taxon>Pseudomonadati</taxon>
        <taxon>Pseudomonadota</taxon>
        <taxon>Betaproteobacteria</taxon>
        <taxon>Burkholderiales</taxon>
        <taxon>Burkholderiaceae</taxon>
        <taxon>Paraburkholderia</taxon>
    </lineage>
</organism>
<evidence type="ECO:0000313" key="3">
    <source>
        <dbReference type="Proteomes" id="UP000494119"/>
    </source>
</evidence>
<dbReference type="Proteomes" id="UP000494119">
    <property type="component" value="Unassembled WGS sequence"/>
</dbReference>
<dbReference type="AlphaFoldDB" id="A0A6J5GRM4"/>
<evidence type="ECO:0000259" key="1">
    <source>
        <dbReference type="Pfam" id="PF14065"/>
    </source>
</evidence>
<dbReference type="Pfam" id="PF14065">
    <property type="entry name" value="Pvc16_N"/>
    <property type="match status" value="1"/>
</dbReference>
<protein>
    <recommendedName>
        <fullName evidence="1">Pvc16 N-terminal domain-containing protein</fullName>
    </recommendedName>
</protein>
<sequence length="406" mass="43081">MSNALAIAATTATLEAILGNGIHADPDLSDTAITGLPPDKARGTITSNQLNLFLYQILPNAAWRNMDVPGLVKPGETGVPPLAINLHYLVTVFGRENDTSQPFDHHLMGRAMSLLYDHALLGPDEIRLAFPGSDLERQVERVRITLQPLDIEQISKLWTGFATQYRLSVGYEISVALIDSTQPVKTPLPVLTRGPQDKGPVSQGNLLPPFPTLSQIQPPGQQASARLGDLLTLTGALLDGTLLGVIFDHPLWSQPVEVAPQPGSTSTQAKVQIPPGQPAAWPAGTYSIAFAVQRPGESFRRTTNALSFSLAPAIVVTPKSAPAGSVAFAISCSPWLWPGQHASFLVSDQDVALADVAAATASLTATVTLAAGSYFVRLRVDGVDSLLVDNSVSPPVFDTTQQVTIT</sequence>